<evidence type="ECO:0000313" key="1">
    <source>
        <dbReference type="EMBL" id="SFJ23758.1"/>
    </source>
</evidence>
<dbReference type="AlphaFoldDB" id="A0A1I3PQC0"/>
<accession>A0A1I3PQC0</accession>
<name>A0A1I3PQC0_9FLAO</name>
<dbReference type="RefSeq" id="WP_090839954.1">
    <property type="nucleotide sequence ID" value="NZ_FORM01000005.1"/>
</dbReference>
<dbReference type="Proteomes" id="UP000199559">
    <property type="component" value="Unassembled WGS sequence"/>
</dbReference>
<dbReference type="EMBL" id="FORM01000005">
    <property type="protein sequence ID" value="SFJ23758.1"/>
    <property type="molecule type" value="Genomic_DNA"/>
</dbReference>
<evidence type="ECO:0008006" key="3">
    <source>
        <dbReference type="Google" id="ProtNLM"/>
    </source>
</evidence>
<dbReference type="SUPFAM" id="SSF56024">
    <property type="entry name" value="Phospholipase D/nuclease"/>
    <property type="match status" value="1"/>
</dbReference>
<organism evidence="1 2">
    <name type="scientific">Olleya namhaensis</name>
    <dbReference type="NCBI Taxonomy" id="1144750"/>
    <lineage>
        <taxon>Bacteria</taxon>
        <taxon>Pseudomonadati</taxon>
        <taxon>Bacteroidota</taxon>
        <taxon>Flavobacteriia</taxon>
        <taxon>Flavobacteriales</taxon>
        <taxon>Flavobacteriaceae</taxon>
    </lineage>
</organism>
<dbReference type="STRING" id="1144750.SAMN05443431_105224"/>
<protein>
    <recommendedName>
        <fullName evidence="3">PLD-like domain-containing protein</fullName>
    </recommendedName>
</protein>
<keyword evidence="2" id="KW-1185">Reference proteome</keyword>
<dbReference type="Gene3D" id="3.30.870.10">
    <property type="entry name" value="Endonuclease Chain A"/>
    <property type="match status" value="1"/>
</dbReference>
<sequence length="301" mass="35103">MKFIPPLEIASKIMTLIEESEKELILVSPYVELSNWNKMKKCIDRAILRGVKITFIARKNAKQNLSFLKRPEINLILVNDLHAKLYLNDNYAIVTSQNIVYYSDVNSIDIAYKTENTEQRLELIEFINKYVVKIEEAQKKTIKILDSFKKTIKIIDETIEYDTKFLTADELDKLSFSFNSTYSDTKFVTTKSYVFSKHLIPFSDIMIASVYTVKAKKSNNENIEDFIKEILGLNLNLKNNFNLQFTKSHSRFYYIYFAPEITYDIDGLISDFKLITNAILESEYKIKQEIPTGRGCITIYK</sequence>
<evidence type="ECO:0000313" key="2">
    <source>
        <dbReference type="Proteomes" id="UP000199559"/>
    </source>
</evidence>
<gene>
    <name evidence="1" type="ORF">SAMN05443431_105224</name>
</gene>
<proteinExistence type="predicted"/>
<reference evidence="2" key="1">
    <citation type="submission" date="2016-10" db="EMBL/GenBank/DDBJ databases">
        <authorList>
            <person name="Varghese N."/>
            <person name="Submissions S."/>
        </authorList>
    </citation>
    <scope>NUCLEOTIDE SEQUENCE [LARGE SCALE GENOMIC DNA]</scope>
    <source>
        <strain evidence="2">DSM 28881</strain>
    </source>
</reference>